<dbReference type="InterPro" id="IPR027417">
    <property type="entry name" value="P-loop_NTPase"/>
</dbReference>
<dbReference type="Proteomes" id="UP000228596">
    <property type="component" value="Unassembled WGS sequence"/>
</dbReference>
<feature type="binding site" evidence="7">
    <location>
        <begin position="296"/>
        <end position="298"/>
    </location>
    <ligand>
        <name>GTP</name>
        <dbReference type="ChEBI" id="CHEBI:37565"/>
    </ligand>
</feature>
<feature type="compositionally biased region" description="Polar residues" evidence="8">
    <location>
        <begin position="127"/>
        <end position="140"/>
    </location>
</feature>
<feature type="binding site" evidence="7">
    <location>
        <position position="190"/>
    </location>
    <ligand>
        <name>Mg(2+)</name>
        <dbReference type="ChEBI" id="CHEBI:18420"/>
    </ligand>
</feature>
<dbReference type="SUPFAM" id="SSF82051">
    <property type="entry name" value="Obg GTP-binding protein N-terminal domain"/>
    <property type="match status" value="1"/>
</dbReference>
<keyword evidence="5 7" id="KW-0460">Magnesium</keyword>
<dbReference type="PANTHER" id="PTHR11702">
    <property type="entry name" value="DEVELOPMENTALLY REGULATED GTP-BINDING PROTEIN-RELATED"/>
    <property type="match status" value="1"/>
</dbReference>
<dbReference type="EMBL" id="PEZV01000002">
    <property type="protein sequence ID" value="PIT97654.1"/>
    <property type="molecule type" value="Genomic_DNA"/>
</dbReference>
<dbReference type="GO" id="GO:0042254">
    <property type="term" value="P:ribosome biogenesis"/>
    <property type="evidence" value="ECO:0007669"/>
    <property type="project" value="UniProtKB-UniRule"/>
</dbReference>
<comment type="subcellular location">
    <subcellularLocation>
        <location evidence="7">Cytoplasm</location>
    </subcellularLocation>
</comment>
<feature type="domain" description="Obg" evidence="10">
    <location>
        <begin position="1"/>
        <end position="156"/>
    </location>
</feature>
<keyword evidence="7" id="KW-0479">Metal-binding</keyword>
<keyword evidence="6 7" id="KW-0342">GTP-binding</keyword>
<dbReference type="InterPro" id="IPR045086">
    <property type="entry name" value="OBG_GTPase"/>
</dbReference>
<dbReference type="HAMAP" id="MF_01454">
    <property type="entry name" value="GTPase_Obg"/>
    <property type="match status" value="1"/>
</dbReference>
<dbReference type="GO" id="GO:0000287">
    <property type="term" value="F:magnesium ion binding"/>
    <property type="evidence" value="ECO:0007669"/>
    <property type="project" value="InterPro"/>
</dbReference>
<evidence type="ECO:0000256" key="1">
    <source>
        <dbReference type="ARBA" id="ARBA00007699"/>
    </source>
</evidence>
<reference evidence="12" key="1">
    <citation type="submission" date="2017-09" db="EMBL/GenBank/DDBJ databases">
        <title>Depth-based differentiation of microbial function through sediment-hosted aquifers and enrichment of novel symbionts in the deep terrestrial subsurface.</title>
        <authorList>
            <person name="Probst A.J."/>
            <person name="Ladd B."/>
            <person name="Jarett J.K."/>
            <person name="Geller-Mcgrath D.E."/>
            <person name="Sieber C.M.K."/>
            <person name="Emerson J.B."/>
            <person name="Anantharaman K."/>
            <person name="Thomas B.C."/>
            <person name="Malmstrom R."/>
            <person name="Stieglmeier M."/>
            <person name="Klingl A."/>
            <person name="Woyke T."/>
            <person name="Ryan C.M."/>
            <person name="Banfield J.F."/>
        </authorList>
    </citation>
    <scope>NUCLEOTIDE SEQUENCE [LARGE SCALE GENOMIC DNA]</scope>
</reference>
<dbReference type="NCBIfam" id="TIGR02729">
    <property type="entry name" value="Obg_CgtA"/>
    <property type="match status" value="1"/>
</dbReference>
<protein>
    <recommendedName>
        <fullName evidence="7">GTPase Obg</fullName>
        <ecNumber evidence="7">3.6.5.-</ecNumber>
    </recommendedName>
    <alternativeName>
        <fullName evidence="7">GTP-binding protein Obg</fullName>
    </alternativeName>
</protein>
<dbReference type="PROSITE" id="PS51883">
    <property type="entry name" value="OBG"/>
    <property type="match status" value="1"/>
</dbReference>
<dbReference type="Pfam" id="PF01018">
    <property type="entry name" value="GTP1_OBG"/>
    <property type="match status" value="1"/>
</dbReference>
<evidence type="ECO:0000256" key="3">
    <source>
        <dbReference type="ARBA" id="ARBA00022741"/>
    </source>
</evidence>
<dbReference type="InterPro" id="IPR014100">
    <property type="entry name" value="GTP-bd_Obg/CgtA"/>
</dbReference>
<evidence type="ECO:0000313" key="11">
    <source>
        <dbReference type="EMBL" id="PIT97654.1"/>
    </source>
</evidence>
<evidence type="ECO:0000256" key="8">
    <source>
        <dbReference type="SAM" id="MobiDB-lite"/>
    </source>
</evidence>
<feature type="binding site" evidence="7">
    <location>
        <begin position="188"/>
        <end position="192"/>
    </location>
    <ligand>
        <name>GTP</name>
        <dbReference type="ChEBI" id="CHEBI:37565"/>
    </ligand>
</feature>
<keyword evidence="3 7" id="KW-0547">Nucleotide-binding</keyword>
<feature type="binding site" evidence="7">
    <location>
        <begin position="276"/>
        <end position="279"/>
    </location>
    <ligand>
        <name>GTP</name>
        <dbReference type="ChEBI" id="CHEBI:37565"/>
    </ligand>
</feature>
<accession>A0A2M6WXW7</accession>
<dbReference type="NCBIfam" id="NF008956">
    <property type="entry name" value="PRK12299.1"/>
    <property type="match status" value="1"/>
</dbReference>
<evidence type="ECO:0000259" key="9">
    <source>
        <dbReference type="PROSITE" id="PS51710"/>
    </source>
</evidence>
<dbReference type="PANTHER" id="PTHR11702:SF31">
    <property type="entry name" value="MITOCHONDRIAL RIBOSOME-ASSOCIATED GTPASE 2"/>
    <property type="match status" value="1"/>
</dbReference>
<feature type="binding site" evidence="7">
    <location>
        <begin position="209"/>
        <end position="212"/>
    </location>
    <ligand>
        <name>GTP</name>
        <dbReference type="ChEBI" id="CHEBI:37565"/>
    </ligand>
</feature>
<feature type="binding site" evidence="7">
    <location>
        <position position="170"/>
    </location>
    <ligand>
        <name>Mg(2+)</name>
        <dbReference type="ChEBI" id="CHEBI:18420"/>
    </ligand>
</feature>
<dbReference type="GO" id="GO:0005525">
    <property type="term" value="F:GTP binding"/>
    <property type="evidence" value="ECO:0007669"/>
    <property type="project" value="UniProtKB-UniRule"/>
</dbReference>
<dbReference type="InterPro" id="IPR031167">
    <property type="entry name" value="G_OBG"/>
</dbReference>
<evidence type="ECO:0000256" key="5">
    <source>
        <dbReference type="ARBA" id="ARBA00022842"/>
    </source>
</evidence>
<evidence type="ECO:0000256" key="4">
    <source>
        <dbReference type="ARBA" id="ARBA00022801"/>
    </source>
</evidence>
<proteinExistence type="inferred from homology"/>
<dbReference type="GO" id="GO:0005737">
    <property type="term" value="C:cytoplasm"/>
    <property type="evidence" value="ECO:0007669"/>
    <property type="project" value="UniProtKB-SubCell"/>
</dbReference>
<evidence type="ECO:0000256" key="2">
    <source>
        <dbReference type="ARBA" id="ARBA00022490"/>
    </source>
</evidence>
<dbReference type="EC" id="3.6.5.-" evidence="7"/>
<comment type="similarity">
    <text evidence="1 7">Belongs to the TRAFAC class OBG-HflX-like GTPase superfamily. OBG GTPase family.</text>
</comment>
<evidence type="ECO:0000313" key="12">
    <source>
        <dbReference type="Proteomes" id="UP000228596"/>
    </source>
</evidence>
<dbReference type="FunFam" id="2.70.210.12:FF:000001">
    <property type="entry name" value="GTPase Obg"/>
    <property type="match status" value="1"/>
</dbReference>
<dbReference type="Gene3D" id="3.40.50.300">
    <property type="entry name" value="P-loop containing nucleotide triphosphate hydrolases"/>
    <property type="match status" value="1"/>
</dbReference>
<comment type="function">
    <text evidence="7">An essential GTPase which binds GTP, GDP and possibly (p)ppGpp with moderate affinity, with high nucleotide exchange rates and a fairly low GTP hydrolysis rate. Plays a role in control of the cell cycle, stress response, ribosome biogenesis and in those bacteria that undergo differentiation, in morphogenesis control.</text>
</comment>
<dbReference type="PROSITE" id="PS51710">
    <property type="entry name" value="G_OBG"/>
    <property type="match status" value="1"/>
</dbReference>
<dbReference type="PRINTS" id="PR00326">
    <property type="entry name" value="GTP1OBG"/>
</dbReference>
<organism evidence="11 12">
    <name type="scientific">Candidatus Berkelbacteria bacterium CG10_big_fil_rev_8_21_14_0_10_41_12</name>
    <dbReference type="NCBI Taxonomy" id="1974513"/>
    <lineage>
        <taxon>Bacteria</taxon>
        <taxon>Candidatus Berkelbacteria</taxon>
    </lineage>
</organism>
<dbReference type="NCBIfam" id="NF008955">
    <property type="entry name" value="PRK12297.1"/>
    <property type="match status" value="1"/>
</dbReference>
<evidence type="ECO:0000256" key="6">
    <source>
        <dbReference type="ARBA" id="ARBA00023134"/>
    </source>
</evidence>
<dbReference type="PIRSF" id="PIRSF002401">
    <property type="entry name" value="GTP_bd_Obg/CgtA"/>
    <property type="match status" value="1"/>
</dbReference>
<evidence type="ECO:0000256" key="7">
    <source>
        <dbReference type="HAMAP-Rule" id="MF_01454"/>
    </source>
</evidence>
<dbReference type="AlphaFoldDB" id="A0A2M6WXW7"/>
<dbReference type="InterPro" id="IPR006073">
    <property type="entry name" value="GTP-bd"/>
</dbReference>
<feature type="region of interest" description="Disordered" evidence="8">
    <location>
        <begin position="124"/>
        <end position="144"/>
    </location>
</feature>
<comment type="cofactor">
    <cofactor evidence="7">
        <name>Mg(2+)</name>
        <dbReference type="ChEBI" id="CHEBI:18420"/>
    </cofactor>
</comment>
<comment type="caution">
    <text evidence="11">The sequence shown here is derived from an EMBL/GenBank/DDBJ whole genome shotgun (WGS) entry which is preliminary data.</text>
</comment>
<dbReference type="Pfam" id="PF01926">
    <property type="entry name" value="MMR_HSR1"/>
    <property type="match status" value="1"/>
</dbReference>
<dbReference type="InterPro" id="IPR006169">
    <property type="entry name" value="GTP1_OBG_dom"/>
</dbReference>
<feature type="domain" description="OBG-type G" evidence="9">
    <location>
        <begin position="157"/>
        <end position="317"/>
    </location>
</feature>
<dbReference type="GO" id="GO:0003924">
    <property type="term" value="F:GTPase activity"/>
    <property type="evidence" value="ECO:0007669"/>
    <property type="project" value="UniProtKB-UniRule"/>
</dbReference>
<dbReference type="CDD" id="cd01898">
    <property type="entry name" value="Obg"/>
    <property type="match status" value="1"/>
</dbReference>
<gene>
    <name evidence="7" type="primary">obg</name>
    <name evidence="11" type="ORF">COT77_00280</name>
</gene>
<dbReference type="InterPro" id="IPR036726">
    <property type="entry name" value="GTP1_OBG_dom_sf"/>
</dbReference>
<evidence type="ECO:0000259" key="10">
    <source>
        <dbReference type="PROSITE" id="PS51883"/>
    </source>
</evidence>
<comment type="subunit">
    <text evidence="7">Monomer.</text>
</comment>
<feature type="binding site" evidence="7">
    <location>
        <begin position="163"/>
        <end position="170"/>
    </location>
    <ligand>
        <name>GTP</name>
        <dbReference type="ChEBI" id="CHEBI:37565"/>
    </ligand>
</feature>
<name>A0A2M6WXW7_9BACT</name>
<keyword evidence="4 7" id="KW-0378">Hydrolase</keyword>
<dbReference type="SUPFAM" id="SSF52540">
    <property type="entry name" value="P-loop containing nucleoside triphosphate hydrolases"/>
    <property type="match status" value="1"/>
</dbReference>
<sequence>MLKDYEKIKIQAGRGGNGVVSFRREKYVPKGGPDGGDGGDGGDIYIVVQENLDTLYEFSHKKLFKADNGENGKSKKMHGANGKNLDIRVPPGTIIYKNSKLFADLTKLGDKKLIAKGGKGGLGNTKFSTSTNRTPRQSTPGKDGESAELTLELKFIADVGLIGLPNSGKSTLISVISNAKPKIADYLFTTIEPNLAAVDHKKKRFIVADIPGLIEGSSGGKGLGDKFLKHTQRTKILVHLISSESQNPKRDYTIIRNELSSFDKTLTTKDEIVVISKSELLKRAGKINLRPDLSISSVTHHNINRLLDLIVKKLSEE</sequence>
<dbReference type="Gene3D" id="2.70.210.12">
    <property type="entry name" value="GTP1/OBG domain"/>
    <property type="match status" value="1"/>
</dbReference>
<keyword evidence="2 7" id="KW-0963">Cytoplasm</keyword>